<feature type="transmembrane region" description="Helical" evidence="6">
    <location>
        <begin position="187"/>
        <end position="209"/>
    </location>
</feature>
<sequence>MTDVDEPLPDPAQIQHEHPDVTGGWLRPAVFGAMDGLVSNFALMMGVVGGSQSSDTQPVVLAGLAGLAAGAFSMAAGEYTSVASQSEFALQQVDIERREILANEPAEEAELAAMFVDKGIDEDTAREMAREVHLDPENAVRVHAREEFGVDTDDLASPMLAAVSSFFSFALGAIIPLLSYLVGIESAWPAITLSLVGLFACGAVVTRVTARTWWFGGTRQLVLGGAAAGLTYLVGEAVGSSLG</sequence>
<dbReference type="GO" id="GO:0030026">
    <property type="term" value="P:intracellular manganese ion homeostasis"/>
    <property type="evidence" value="ECO:0007669"/>
    <property type="project" value="InterPro"/>
</dbReference>
<evidence type="ECO:0000313" key="8">
    <source>
        <dbReference type="Proteomes" id="UP000265581"/>
    </source>
</evidence>
<organism evidence="7 8">
    <name type="scientific">Aeromicrobium endophyticum</name>
    <dbReference type="NCBI Taxonomy" id="2292704"/>
    <lineage>
        <taxon>Bacteria</taxon>
        <taxon>Bacillati</taxon>
        <taxon>Actinomycetota</taxon>
        <taxon>Actinomycetes</taxon>
        <taxon>Propionibacteriales</taxon>
        <taxon>Nocardioidaceae</taxon>
        <taxon>Aeromicrobium</taxon>
    </lineage>
</organism>
<evidence type="ECO:0000256" key="4">
    <source>
        <dbReference type="ARBA" id="ARBA00023136"/>
    </source>
</evidence>
<dbReference type="EMBL" id="QUBR01000002">
    <property type="protein sequence ID" value="REK70358.1"/>
    <property type="molecule type" value="Genomic_DNA"/>
</dbReference>
<comment type="caution">
    <text evidence="7">The sequence shown here is derived from an EMBL/GenBank/DDBJ whole genome shotgun (WGS) entry which is preliminary data.</text>
</comment>
<dbReference type="PANTHER" id="PTHR31851">
    <property type="entry name" value="FE(2+)/MN(2+) TRANSPORTER PCL1"/>
    <property type="match status" value="1"/>
</dbReference>
<evidence type="ECO:0000256" key="6">
    <source>
        <dbReference type="SAM" id="Phobius"/>
    </source>
</evidence>
<dbReference type="Pfam" id="PF01988">
    <property type="entry name" value="VIT1"/>
    <property type="match status" value="1"/>
</dbReference>
<name>A0A371P475_9ACTN</name>
<reference evidence="7 8" key="1">
    <citation type="submission" date="2018-08" db="EMBL/GenBank/DDBJ databases">
        <title>Aeromicrobium sp. M2KJ-4, whole genome shotgun sequence.</title>
        <authorList>
            <person name="Tuo L."/>
        </authorList>
    </citation>
    <scope>NUCLEOTIDE SEQUENCE [LARGE SCALE GENOMIC DNA]</scope>
    <source>
        <strain evidence="7 8">M2KJ-4</strain>
    </source>
</reference>
<dbReference type="RefSeq" id="WP_119704952.1">
    <property type="nucleotide sequence ID" value="NZ_JBHSOI010000002.1"/>
</dbReference>
<dbReference type="GO" id="GO:0005384">
    <property type="term" value="F:manganese ion transmembrane transporter activity"/>
    <property type="evidence" value="ECO:0007669"/>
    <property type="project" value="InterPro"/>
</dbReference>
<keyword evidence="4 6" id="KW-0472">Membrane</keyword>
<dbReference type="Proteomes" id="UP000265581">
    <property type="component" value="Unassembled WGS sequence"/>
</dbReference>
<accession>A0A371P475</accession>
<evidence type="ECO:0000256" key="5">
    <source>
        <dbReference type="SAM" id="MobiDB-lite"/>
    </source>
</evidence>
<dbReference type="InterPro" id="IPR008217">
    <property type="entry name" value="Ccc1_fam"/>
</dbReference>
<keyword evidence="8" id="KW-1185">Reference proteome</keyword>
<feature type="transmembrane region" description="Helical" evidence="6">
    <location>
        <begin position="160"/>
        <end position="181"/>
    </location>
</feature>
<dbReference type="GO" id="GO:0012505">
    <property type="term" value="C:endomembrane system"/>
    <property type="evidence" value="ECO:0007669"/>
    <property type="project" value="UniProtKB-SubCell"/>
</dbReference>
<evidence type="ECO:0000313" key="7">
    <source>
        <dbReference type="EMBL" id="REK70358.1"/>
    </source>
</evidence>
<keyword evidence="2 6" id="KW-0812">Transmembrane</keyword>
<comment type="subcellular location">
    <subcellularLocation>
        <location evidence="1">Endomembrane system</location>
        <topology evidence="1">Multi-pass membrane protein</topology>
    </subcellularLocation>
</comment>
<evidence type="ECO:0000256" key="1">
    <source>
        <dbReference type="ARBA" id="ARBA00004127"/>
    </source>
</evidence>
<keyword evidence="3 6" id="KW-1133">Transmembrane helix</keyword>
<evidence type="ECO:0000256" key="3">
    <source>
        <dbReference type="ARBA" id="ARBA00022989"/>
    </source>
</evidence>
<feature type="transmembrane region" description="Helical" evidence="6">
    <location>
        <begin position="221"/>
        <end position="242"/>
    </location>
</feature>
<evidence type="ECO:0000256" key="2">
    <source>
        <dbReference type="ARBA" id="ARBA00022692"/>
    </source>
</evidence>
<evidence type="ECO:0008006" key="9">
    <source>
        <dbReference type="Google" id="ProtNLM"/>
    </source>
</evidence>
<protein>
    <recommendedName>
        <fullName evidence="9">VIT family protein</fullName>
    </recommendedName>
</protein>
<feature type="region of interest" description="Disordered" evidence="5">
    <location>
        <begin position="1"/>
        <end position="20"/>
    </location>
</feature>
<proteinExistence type="predicted"/>
<dbReference type="AlphaFoldDB" id="A0A371P475"/>
<gene>
    <name evidence="7" type="ORF">DX116_14540</name>
</gene>
<dbReference type="OrthoDB" id="9789677at2"/>